<dbReference type="EMBL" id="CM047584">
    <property type="protein sequence ID" value="KAI9911298.1"/>
    <property type="molecule type" value="Genomic_DNA"/>
</dbReference>
<name>A0ACC0VZZ2_9STRA</name>
<evidence type="ECO:0000313" key="2">
    <source>
        <dbReference type="Proteomes" id="UP001163321"/>
    </source>
</evidence>
<gene>
    <name evidence="1" type="ORF">PsorP6_009058</name>
</gene>
<organism evidence="1 2">
    <name type="scientific">Peronosclerospora sorghi</name>
    <dbReference type="NCBI Taxonomy" id="230839"/>
    <lineage>
        <taxon>Eukaryota</taxon>
        <taxon>Sar</taxon>
        <taxon>Stramenopiles</taxon>
        <taxon>Oomycota</taxon>
        <taxon>Peronosporomycetes</taxon>
        <taxon>Peronosporales</taxon>
        <taxon>Peronosporaceae</taxon>
        <taxon>Peronosclerospora</taxon>
    </lineage>
</organism>
<sequence>MVSPRPPRSWFYLVECLRDPSRSDFAFVPHQYISAPRMLSQTSEPSESTPLNSRPAYHRPKRLPHQSNAFFALHVAALGAAGIASAWLTLFPISPQRLYTMQIELFHTSHAHTVFFYRPCLYLGTILGAAISGYCGDRLGRAGTLELAALPFLLGSVLVGLAYSDVTVLLGRYFLGAAAGMINVIVPIYLAEVSAAHTRGRVVCIQQFLSALGGMSYVALSARFVSLCRDSLGLNVSEWRLLAWISTFPALVLVILTQKLPDSPTWLLARHDDRDASFQVLYQLFTRDGRVAEQETNAIIHAQVLAKATTQRHHGAFFRPVLLCVGLVTLRAVSGFLLEPMMTSTLRHRLDRSFLVTIFGVPVEGSEDDVLGGTLTVAGAAATGIVACYYLVDTRGRLVALQCGAYAVAIACAFLLVSISNGTGDTDAFLCDSGWAAILFANAGHQVGLGVVPVILVSELFAVKQRLGAISLVMIWEAIVQMGLTQLLPLLRDAISCPMSLFRLGAGLVMACHLLTIVLSWWYIPETSQRSLQDIEAILSGWQPATPRRSTSSHVRLEYGSNSTE</sequence>
<comment type="caution">
    <text evidence="1">The sequence shown here is derived from an EMBL/GenBank/DDBJ whole genome shotgun (WGS) entry which is preliminary data.</text>
</comment>
<protein>
    <submittedName>
        <fullName evidence="1">Uncharacterized protein</fullName>
    </submittedName>
</protein>
<dbReference type="Proteomes" id="UP001163321">
    <property type="component" value="Chromosome 5"/>
</dbReference>
<reference evidence="1 2" key="1">
    <citation type="journal article" date="2022" name="bioRxiv">
        <title>The genome of the oomycete Peronosclerospora sorghi, a cosmopolitan pathogen of maize and sorghum, is inflated with dispersed pseudogenes.</title>
        <authorList>
            <person name="Fletcher K."/>
            <person name="Martin F."/>
            <person name="Isakeit T."/>
            <person name="Cavanaugh K."/>
            <person name="Magill C."/>
            <person name="Michelmore R."/>
        </authorList>
    </citation>
    <scope>NUCLEOTIDE SEQUENCE [LARGE SCALE GENOMIC DNA]</scope>
    <source>
        <strain evidence="1">P6</strain>
    </source>
</reference>
<accession>A0ACC0VZZ2</accession>
<evidence type="ECO:0000313" key="1">
    <source>
        <dbReference type="EMBL" id="KAI9911298.1"/>
    </source>
</evidence>
<keyword evidence="2" id="KW-1185">Reference proteome</keyword>
<proteinExistence type="predicted"/>